<name>A0AAD5UTJ6_9APHY</name>
<dbReference type="SUPFAM" id="SSF118310">
    <property type="entry name" value="AN1-like Zinc finger"/>
    <property type="match status" value="1"/>
</dbReference>
<evidence type="ECO:0000256" key="3">
    <source>
        <dbReference type="ARBA" id="ARBA00022771"/>
    </source>
</evidence>
<evidence type="ECO:0000256" key="2">
    <source>
        <dbReference type="ARBA" id="ARBA00022737"/>
    </source>
</evidence>
<feature type="domain" description="AN1-type" evidence="7">
    <location>
        <begin position="92"/>
        <end position="140"/>
    </location>
</feature>
<dbReference type="InterPro" id="IPR000058">
    <property type="entry name" value="Znf_AN1"/>
</dbReference>
<dbReference type="GO" id="GO:0005737">
    <property type="term" value="C:cytoplasm"/>
    <property type="evidence" value="ECO:0007669"/>
    <property type="project" value="TreeGrafter"/>
</dbReference>
<gene>
    <name evidence="8" type="ORF">NLI96_g10503</name>
</gene>
<protein>
    <recommendedName>
        <fullName evidence="7">AN1-type domain-containing protein</fullName>
    </recommendedName>
</protein>
<dbReference type="Gene3D" id="4.10.1110.10">
    <property type="entry name" value="AN1-like Zinc finger"/>
    <property type="match status" value="2"/>
</dbReference>
<dbReference type="EMBL" id="JANAWD010000600">
    <property type="protein sequence ID" value="KAJ3477384.1"/>
    <property type="molecule type" value="Genomic_DNA"/>
</dbReference>
<feature type="compositionally biased region" description="Polar residues" evidence="6">
    <location>
        <begin position="204"/>
        <end position="216"/>
    </location>
</feature>
<dbReference type="PANTHER" id="PTHR14677">
    <property type="entry name" value="ARSENITE INDUCUBLE RNA ASSOCIATED PROTEIN AIP-1-RELATED"/>
    <property type="match status" value="1"/>
</dbReference>
<evidence type="ECO:0000256" key="5">
    <source>
        <dbReference type="PROSITE-ProRule" id="PRU00449"/>
    </source>
</evidence>
<keyword evidence="9" id="KW-1185">Reference proteome</keyword>
<feature type="region of interest" description="Disordered" evidence="6">
    <location>
        <begin position="132"/>
        <end position="231"/>
    </location>
</feature>
<keyword evidence="4" id="KW-0862">Zinc</keyword>
<feature type="compositionally biased region" description="Low complexity" evidence="6">
    <location>
        <begin position="143"/>
        <end position="184"/>
    </location>
</feature>
<dbReference type="GO" id="GO:0008270">
    <property type="term" value="F:zinc ion binding"/>
    <property type="evidence" value="ECO:0007669"/>
    <property type="project" value="UniProtKB-KW"/>
</dbReference>
<sequence>MSRASTPSPPQRDAQLLSIGQQCSAPHCNLVDFLPFKCHQCDKYDEHKHNRVAPDCPFCKIPIAIPAGEDPNIRMERHFETDCSVLTGKTKASSTPRCARPKCGKLLFAPISCDKCSKQFCPAHRFPNDHTCPKASAPTNAKPSGTRPTPSTPAAGAAAMAAIRRAMNNPSSSASSSSSSSPARTVPPTPPKTTTPKASSSRPNPFSATDRLSSSLRPVMNGDDSTNETPSASNCISNIILGSGSFNPPPLFSFN</sequence>
<evidence type="ECO:0000256" key="1">
    <source>
        <dbReference type="ARBA" id="ARBA00022723"/>
    </source>
</evidence>
<dbReference type="AlphaFoldDB" id="A0AAD5UTJ6"/>
<dbReference type="PANTHER" id="PTHR14677:SF20">
    <property type="entry name" value="ZINC FINGER AN1-TYPE CONTAINING 2A-RELATED"/>
    <property type="match status" value="1"/>
</dbReference>
<evidence type="ECO:0000313" key="8">
    <source>
        <dbReference type="EMBL" id="KAJ3477384.1"/>
    </source>
</evidence>
<keyword evidence="3 5" id="KW-0863">Zinc-finger</keyword>
<keyword evidence="2" id="KW-0677">Repeat</keyword>
<dbReference type="InterPro" id="IPR035896">
    <property type="entry name" value="AN1-like_Znf"/>
</dbReference>
<dbReference type="Pfam" id="PF01428">
    <property type="entry name" value="zf-AN1"/>
    <property type="match status" value="1"/>
</dbReference>
<accession>A0AAD5UTJ6</accession>
<organism evidence="8 9">
    <name type="scientific">Meripilus lineatus</name>
    <dbReference type="NCBI Taxonomy" id="2056292"/>
    <lineage>
        <taxon>Eukaryota</taxon>
        <taxon>Fungi</taxon>
        <taxon>Dikarya</taxon>
        <taxon>Basidiomycota</taxon>
        <taxon>Agaricomycotina</taxon>
        <taxon>Agaricomycetes</taxon>
        <taxon>Polyporales</taxon>
        <taxon>Meripilaceae</taxon>
        <taxon>Meripilus</taxon>
    </lineage>
</organism>
<evidence type="ECO:0000256" key="6">
    <source>
        <dbReference type="SAM" id="MobiDB-lite"/>
    </source>
</evidence>
<dbReference type="SMART" id="SM00154">
    <property type="entry name" value="ZnF_AN1"/>
    <property type="match status" value="1"/>
</dbReference>
<comment type="caution">
    <text evidence="8">The sequence shown here is derived from an EMBL/GenBank/DDBJ whole genome shotgun (WGS) entry which is preliminary data.</text>
</comment>
<dbReference type="InterPro" id="IPR057357">
    <property type="entry name" value="Znf-C2H2_ZFAND2A/B"/>
</dbReference>
<dbReference type="PROSITE" id="PS51039">
    <property type="entry name" value="ZF_AN1"/>
    <property type="match status" value="1"/>
</dbReference>
<dbReference type="Pfam" id="PF25403">
    <property type="entry name" value="zf-C2H2_ZFAND2"/>
    <property type="match status" value="1"/>
</dbReference>
<dbReference type="Proteomes" id="UP001212997">
    <property type="component" value="Unassembled WGS sequence"/>
</dbReference>
<evidence type="ECO:0000313" key="9">
    <source>
        <dbReference type="Proteomes" id="UP001212997"/>
    </source>
</evidence>
<proteinExistence type="predicted"/>
<evidence type="ECO:0000259" key="7">
    <source>
        <dbReference type="PROSITE" id="PS51039"/>
    </source>
</evidence>
<evidence type="ECO:0000256" key="4">
    <source>
        <dbReference type="ARBA" id="ARBA00022833"/>
    </source>
</evidence>
<reference evidence="8" key="1">
    <citation type="submission" date="2022-07" db="EMBL/GenBank/DDBJ databases">
        <title>Genome Sequence of Physisporinus lineatus.</title>
        <authorList>
            <person name="Buettner E."/>
        </authorList>
    </citation>
    <scope>NUCLEOTIDE SEQUENCE</scope>
    <source>
        <strain evidence="8">VT162</strain>
    </source>
</reference>
<feature type="compositionally biased region" description="Low complexity" evidence="6">
    <location>
        <begin position="194"/>
        <end position="203"/>
    </location>
</feature>
<keyword evidence="1" id="KW-0479">Metal-binding</keyword>